<dbReference type="Pfam" id="PF02838">
    <property type="entry name" value="Glyco_hydro_20b"/>
    <property type="match status" value="1"/>
</dbReference>
<dbReference type="SUPFAM" id="SSF55545">
    <property type="entry name" value="beta-N-acetylhexosaminidase-like domain"/>
    <property type="match status" value="1"/>
</dbReference>
<evidence type="ECO:0000259" key="13">
    <source>
        <dbReference type="Pfam" id="PF13290"/>
    </source>
</evidence>
<evidence type="ECO:0000256" key="2">
    <source>
        <dbReference type="ARBA" id="ARBA00006285"/>
    </source>
</evidence>
<evidence type="ECO:0000259" key="12">
    <source>
        <dbReference type="Pfam" id="PF02838"/>
    </source>
</evidence>
<keyword evidence="5" id="KW-0326">Glycosidase</keyword>
<evidence type="ECO:0000256" key="8">
    <source>
        <dbReference type="PIRSR" id="PIRSR625705-1"/>
    </source>
</evidence>
<keyword evidence="15" id="KW-1185">Reference proteome</keyword>
<evidence type="ECO:0000313" key="14">
    <source>
        <dbReference type="EMBL" id="NID16827.1"/>
    </source>
</evidence>
<name>A0A7X5QWY9_9GAMM</name>
<dbReference type="Proteomes" id="UP000518878">
    <property type="component" value="Unassembled WGS sequence"/>
</dbReference>
<dbReference type="GO" id="GO:0016020">
    <property type="term" value="C:membrane"/>
    <property type="evidence" value="ECO:0007669"/>
    <property type="project" value="TreeGrafter"/>
</dbReference>
<comment type="catalytic activity">
    <reaction evidence="1">
        <text>Hydrolysis of terminal non-reducing N-acetyl-D-hexosamine residues in N-acetyl-beta-D-hexosaminides.</text>
        <dbReference type="EC" id="3.2.1.52"/>
    </reaction>
</comment>
<evidence type="ECO:0000256" key="6">
    <source>
        <dbReference type="ARBA" id="ARBA00030512"/>
    </source>
</evidence>
<comment type="caution">
    <text evidence="14">The sequence shown here is derived from an EMBL/GenBank/DDBJ whole genome shotgun (WGS) entry which is preliminary data.</text>
</comment>
<evidence type="ECO:0000256" key="5">
    <source>
        <dbReference type="ARBA" id="ARBA00023295"/>
    </source>
</evidence>
<comment type="similarity">
    <text evidence="2">Belongs to the glycosyl hydrolase 20 family.</text>
</comment>
<evidence type="ECO:0000259" key="11">
    <source>
        <dbReference type="Pfam" id="PF00728"/>
    </source>
</evidence>
<dbReference type="RefSeq" id="WP_166700640.1">
    <property type="nucleotide sequence ID" value="NZ_JAAQTL010000002.1"/>
</dbReference>
<gene>
    <name evidence="14" type="ORF">HBF32_15235</name>
</gene>
<evidence type="ECO:0000313" key="15">
    <source>
        <dbReference type="Proteomes" id="UP000518878"/>
    </source>
</evidence>
<dbReference type="Gene3D" id="3.20.20.80">
    <property type="entry name" value="Glycosidases"/>
    <property type="match status" value="1"/>
</dbReference>
<feature type="region of interest" description="Disordered" evidence="9">
    <location>
        <begin position="636"/>
        <end position="655"/>
    </location>
</feature>
<feature type="domain" description="Glycoside hydrolase family 20 catalytic" evidence="11">
    <location>
        <begin position="170"/>
        <end position="517"/>
    </location>
</feature>
<evidence type="ECO:0000256" key="9">
    <source>
        <dbReference type="SAM" id="MobiDB-lite"/>
    </source>
</evidence>
<dbReference type="Pfam" id="PF00728">
    <property type="entry name" value="Glyco_hydro_20"/>
    <property type="match status" value="1"/>
</dbReference>
<feature type="chain" id="PRO_5030853577" description="beta-N-acetylhexosaminidase" evidence="10">
    <location>
        <begin position="28"/>
        <end position="779"/>
    </location>
</feature>
<dbReference type="SUPFAM" id="SSF51445">
    <property type="entry name" value="(Trans)glycosidases"/>
    <property type="match status" value="1"/>
</dbReference>
<evidence type="ECO:0000256" key="1">
    <source>
        <dbReference type="ARBA" id="ARBA00001231"/>
    </source>
</evidence>
<dbReference type="GO" id="GO:0005975">
    <property type="term" value="P:carbohydrate metabolic process"/>
    <property type="evidence" value="ECO:0007669"/>
    <property type="project" value="InterPro"/>
</dbReference>
<feature type="signal peptide" evidence="10">
    <location>
        <begin position="1"/>
        <end position="27"/>
    </location>
</feature>
<keyword evidence="10" id="KW-0732">Signal</keyword>
<feature type="domain" description="Beta-hexosaminidase bacterial type N-terminal" evidence="12">
    <location>
        <begin position="36"/>
        <end position="167"/>
    </location>
</feature>
<reference evidence="14 15" key="1">
    <citation type="journal article" date="2006" name="Int. J. Syst. Evol. Microbiol.">
        <title>Dyella yeojuensis sp. nov., isolated from greenhouse soil in Korea.</title>
        <authorList>
            <person name="Kim B.Y."/>
            <person name="Weon H.Y."/>
            <person name="Lee K.H."/>
            <person name="Seok S.J."/>
            <person name="Kwon S.W."/>
            <person name="Go S.J."/>
            <person name="Stackebrandt E."/>
        </authorList>
    </citation>
    <scope>NUCLEOTIDE SEQUENCE [LARGE SCALE GENOMIC DNA]</scope>
    <source>
        <strain evidence="14 15">DSM 17673</strain>
    </source>
</reference>
<dbReference type="EMBL" id="JAAQTL010000002">
    <property type="protein sequence ID" value="NID16827.1"/>
    <property type="molecule type" value="Genomic_DNA"/>
</dbReference>
<dbReference type="CDD" id="cd06563">
    <property type="entry name" value="GH20_chitobiase-like"/>
    <property type="match status" value="1"/>
</dbReference>
<evidence type="ECO:0000256" key="3">
    <source>
        <dbReference type="ARBA" id="ARBA00012663"/>
    </source>
</evidence>
<dbReference type="InterPro" id="IPR017853">
    <property type="entry name" value="GH"/>
</dbReference>
<dbReference type="InterPro" id="IPR015883">
    <property type="entry name" value="Glyco_hydro_20_cat"/>
</dbReference>
<sequence>MPGRRSRRFLLAWAAVAVGVLATCASATSVPAPAWSLLPMPAMAKPAGTGIVEIGDGAGVAVRGTADAAVAAVVDNFIQRIAGVRGLRMRKVASGAPAAVTFDVRPDAAVVGEEGYALAVTGQGIVVTARTARGAFYGSVTAWQLMTPPGWRPGTAARVPYGSIEDHPRFAWRALLLDSSRHEQSADEIKRLIDWMSLDKLNVLVWHLTDDQGWRLPVPAYPELSTKAACREAVGNDSEVSGGRARPYCKVYTAAEIRDIVRYAAARYVEVVPEIDLPGHSQAAIAAYPWLGVTGRRPPVWTDWGVSPWLLKPNAKTLRFVDDVMDETMRLFPSRYISIGGDEADKQQWNASSEVKAQMKALKLANMDELQGWFMQQVATYLLDHGRTPVGWDDEVAAGVALPRAQVVMSWHGDHDERVALAALRQGHDVVMTPQESLYFDHRQSGHPDEWAGPPPEVTLRQAYDTQLVPPGTGPEEAKHVVGVQAGLWAEQMQTFAHTQHAAFPRIAALAELGWSPPGARDWNGFLARLPAEMVRYRALGIGAADSAFAPTFGISRAADGGMRVVLANQVDGGDIRFTTDGTEPVATSATYTQPLTLPMGSTLRAATFAADGSMLAAARSISLDEATLWRRDSSALETCSGEPPSRLQGARPAHGPSPVYAVEIGNACWMWPKVDVQGALSVAVTAEELPWRYGDEARGAVVRGNRRTDDAIEIHAGRCDGPRLATLPLGRVTSSEGQRHLETRLSAPIAADVHALCVFATGDPREGQWALGKISFSK</sequence>
<keyword evidence="4 14" id="KW-0378">Hydrolase</keyword>
<dbReference type="Pfam" id="PF13290">
    <property type="entry name" value="CHB_HEX_C_1"/>
    <property type="match status" value="1"/>
</dbReference>
<dbReference type="GO" id="GO:0030203">
    <property type="term" value="P:glycosaminoglycan metabolic process"/>
    <property type="evidence" value="ECO:0007669"/>
    <property type="project" value="TreeGrafter"/>
</dbReference>
<dbReference type="InterPro" id="IPR015882">
    <property type="entry name" value="HEX_bac_N"/>
</dbReference>
<evidence type="ECO:0000256" key="4">
    <source>
        <dbReference type="ARBA" id="ARBA00022801"/>
    </source>
</evidence>
<dbReference type="InterPro" id="IPR059177">
    <property type="entry name" value="GH29D-like_dom"/>
</dbReference>
<dbReference type="InterPro" id="IPR029018">
    <property type="entry name" value="Hex-like_dom2"/>
</dbReference>
<dbReference type="PANTHER" id="PTHR22600">
    <property type="entry name" value="BETA-HEXOSAMINIDASE"/>
    <property type="match status" value="1"/>
</dbReference>
<dbReference type="EC" id="3.2.1.52" evidence="3"/>
<accession>A0A7X5QWY9</accession>
<feature type="domain" description="GH29D-like beta-sandwich" evidence="13">
    <location>
        <begin position="563"/>
        <end position="615"/>
    </location>
</feature>
<dbReference type="AlphaFoldDB" id="A0A7X5QWY9"/>
<dbReference type="PROSITE" id="PS51318">
    <property type="entry name" value="TAT"/>
    <property type="match status" value="1"/>
</dbReference>
<dbReference type="GO" id="GO:0004563">
    <property type="term" value="F:beta-N-acetylhexosaminidase activity"/>
    <property type="evidence" value="ECO:0007669"/>
    <property type="project" value="UniProtKB-EC"/>
</dbReference>
<dbReference type="PRINTS" id="PR00738">
    <property type="entry name" value="GLHYDRLASE20"/>
</dbReference>
<dbReference type="InterPro" id="IPR025705">
    <property type="entry name" value="Beta_hexosaminidase_sua/sub"/>
</dbReference>
<proteinExistence type="inferred from homology"/>
<feature type="active site" description="Proton donor" evidence="8">
    <location>
        <position position="343"/>
    </location>
</feature>
<protein>
    <recommendedName>
        <fullName evidence="3">beta-N-acetylhexosaminidase</fullName>
        <ecNumber evidence="3">3.2.1.52</ecNumber>
    </recommendedName>
    <alternativeName>
        <fullName evidence="6">Beta-N-acetylhexosaminidase</fullName>
    </alternativeName>
    <alternativeName>
        <fullName evidence="7">N-acetyl-beta-glucosaminidase</fullName>
    </alternativeName>
</protein>
<organism evidence="14 15">
    <name type="scientific">Luteibacter yeojuensis</name>
    <dbReference type="NCBI Taxonomy" id="345309"/>
    <lineage>
        <taxon>Bacteria</taxon>
        <taxon>Pseudomonadati</taxon>
        <taxon>Pseudomonadota</taxon>
        <taxon>Gammaproteobacteria</taxon>
        <taxon>Lysobacterales</taxon>
        <taxon>Rhodanobacteraceae</taxon>
        <taxon>Luteibacter</taxon>
    </lineage>
</organism>
<dbReference type="PANTHER" id="PTHR22600:SF57">
    <property type="entry name" value="BETA-N-ACETYLHEXOSAMINIDASE"/>
    <property type="match status" value="1"/>
</dbReference>
<evidence type="ECO:0000256" key="7">
    <source>
        <dbReference type="ARBA" id="ARBA00033000"/>
    </source>
</evidence>
<dbReference type="Gene3D" id="3.30.379.10">
    <property type="entry name" value="Chitobiase/beta-hexosaminidase domain 2-like"/>
    <property type="match status" value="1"/>
</dbReference>
<dbReference type="InterPro" id="IPR006311">
    <property type="entry name" value="TAT_signal"/>
</dbReference>
<evidence type="ECO:0000256" key="10">
    <source>
        <dbReference type="SAM" id="SignalP"/>
    </source>
</evidence>